<dbReference type="RefSeq" id="WP_159434358.1">
    <property type="nucleotide sequence ID" value="NZ_FSRH01000026.1"/>
</dbReference>
<protein>
    <submittedName>
        <fullName evidence="2">Uncharacterized protein</fullName>
    </submittedName>
</protein>
<feature type="compositionally biased region" description="Basic and acidic residues" evidence="1">
    <location>
        <begin position="1"/>
        <end position="10"/>
    </location>
</feature>
<sequence length="57" mass="6536">MKNENREFKSIDVTGGSHTGTKKTEAKGKIRDTFYKDQMHMPNTGMNYFGCRGRGDY</sequence>
<evidence type="ECO:0000313" key="2">
    <source>
        <dbReference type="EMBL" id="KDR94455.1"/>
    </source>
</evidence>
<proteinExistence type="predicted"/>
<evidence type="ECO:0000256" key="1">
    <source>
        <dbReference type="SAM" id="MobiDB-lite"/>
    </source>
</evidence>
<dbReference type="Proteomes" id="UP000027946">
    <property type="component" value="Unassembled WGS sequence"/>
</dbReference>
<keyword evidence="3" id="KW-1185">Reference proteome</keyword>
<comment type="caution">
    <text evidence="2">The sequence shown here is derived from an EMBL/GenBank/DDBJ whole genome shotgun (WGS) entry which is preliminary data.</text>
</comment>
<organism evidence="2 3">
    <name type="scientific">Peptoclostridium litorale DSM 5388</name>
    <dbReference type="NCBI Taxonomy" id="1121324"/>
    <lineage>
        <taxon>Bacteria</taxon>
        <taxon>Bacillati</taxon>
        <taxon>Bacillota</taxon>
        <taxon>Clostridia</taxon>
        <taxon>Peptostreptococcales</taxon>
        <taxon>Peptoclostridiaceae</taxon>
        <taxon>Peptoclostridium</taxon>
    </lineage>
</organism>
<name>A0A069RE32_PEPLI</name>
<evidence type="ECO:0000313" key="3">
    <source>
        <dbReference type="Proteomes" id="UP000027946"/>
    </source>
</evidence>
<dbReference type="OrthoDB" id="9978536at2"/>
<dbReference type="AlphaFoldDB" id="A0A069RE32"/>
<reference evidence="2 3" key="1">
    <citation type="submission" date="2014-03" db="EMBL/GenBank/DDBJ databases">
        <title>Genome sequence of Clostridium litorale W6, DSM 5388.</title>
        <authorList>
            <person name="Poehlein A."/>
            <person name="Jagirdar A."/>
            <person name="Khonsari B."/>
            <person name="Chibani C.M."/>
            <person name="Gutierrez Gutierrez D.A."/>
            <person name="Davydova E."/>
            <person name="Alghaithi H.S."/>
            <person name="Nair K.P."/>
            <person name="Dhamotharan K."/>
            <person name="Chandran L."/>
            <person name="G W."/>
            <person name="Daniel R."/>
        </authorList>
    </citation>
    <scope>NUCLEOTIDE SEQUENCE [LARGE SCALE GENOMIC DNA]</scope>
    <source>
        <strain evidence="2 3">W6</strain>
    </source>
</reference>
<gene>
    <name evidence="2" type="ORF">CLIT_19c00050</name>
</gene>
<dbReference type="EMBL" id="JJMM01000019">
    <property type="protein sequence ID" value="KDR94455.1"/>
    <property type="molecule type" value="Genomic_DNA"/>
</dbReference>
<feature type="region of interest" description="Disordered" evidence="1">
    <location>
        <begin position="1"/>
        <end position="29"/>
    </location>
</feature>
<accession>A0A069RE32</accession>
<dbReference type="STRING" id="1121324.CLIT_19c00050"/>